<dbReference type="InterPro" id="IPR054438">
    <property type="entry name" value="Struct_cement_gp24/gp6"/>
</dbReference>
<proteinExistence type="predicted"/>
<organism evidence="1">
    <name type="scientific">uncultured Caudovirales phage</name>
    <dbReference type="NCBI Taxonomy" id="2100421"/>
    <lineage>
        <taxon>Viruses</taxon>
        <taxon>Duplodnaviria</taxon>
        <taxon>Heunggongvirae</taxon>
        <taxon>Uroviricota</taxon>
        <taxon>Caudoviricetes</taxon>
        <taxon>Peduoviridae</taxon>
        <taxon>Maltschvirus</taxon>
        <taxon>Maltschvirus maltsch</taxon>
    </lineage>
</organism>
<accession>A0A6J7W4X8</accession>
<protein>
    <submittedName>
        <fullName evidence="1">Uncharacterized protein</fullName>
    </submittedName>
</protein>
<evidence type="ECO:0000313" key="1">
    <source>
        <dbReference type="EMBL" id="CAB5151468.1"/>
    </source>
</evidence>
<reference evidence="1" key="1">
    <citation type="submission" date="2020-05" db="EMBL/GenBank/DDBJ databases">
        <authorList>
            <person name="Chiriac C."/>
            <person name="Salcher M."/>
            <person name="Ghai R."/>
            <person name="Kavagutti S V."/>
        </authorList>
    </citation>
    <scope>NUCLEOTIDE SEQUENCE</scope>
</reference>
<gene>
    <name evidence="1" type="ORF">UFOVP148_44</name>
</gene>
<sequence>MTAATFQSTVNVNLGFGIPGELIVDGPQRVDSLTLDSTGGYIGTAFTKSNTTNIATQGGAITSGSTVFAGILVNPKAYASYGAVGGAPLDPTLFLGPNSQGEFLTMGTIVVTLVGAANIGDIVQYNTTTGVLSAVAPGSSATSGNALIPNCVVWNYPQSATGLAAIRITD</sequence>
<name>A0A6J7W4X8_9CAUD</name>
<dbReference type="EMBL" id="LR798197">
    <property type="protein sequence ID" value="CAB5151468.1"/>
    <property type="molecule type" value="Genomic_DNA"/>
</dbReference>
<dbReference type="Pfam" id="PF22758">
    <property type="entry name" value="Phage_cement"/>
    <property type="match status" value="1"/>
</dbReference>